<keyword evidence="2" id="KW-1133">Transmembrane helix</keyword>
<name>A0A2T3ACY5_9PEZI</name>
<keyword evidence="2" id="KW-0812">Transmembrane</keyword>
<evidence type="ECO:0000256" key="1">
    <source>
        <dbReference type="SAM" id="MobiDB-lite"/>
    </source>
</evidence>
<accession>A0A2T3ACY5</accession>
<reference evidence="3 4" key="1">
    <citation type="journal article" date="2018" name="Mycol. Prog.">
        <title>Coniella lustricola, a new species from submerged detritus.</title>
        <authorList>
            <person name="Raudabaugh D.B."/>
            <person name="Iturriaga T."/>
            <person name="Carver A."/>
            <person name="Mondo S."/>
            <person name="Pangilinan J."/>
            <person name="Lipzen A."/>
            <person name="He G."/>
            <person name="Amirebrahimi M."/>
            <person name="Grigoriev I.V."/>
            <person name="Miller A.N."/>
        </authorList>
    </citation>
    <scope>NUCLEOTIDE SEQUENCE [LARGE SCALE GENOMIC DNA]</scope>
    <source>
        <strain evidence="3 4">B22-T-1</strain>
    </source>
</reference>
<evidence type="ECO:0000313" key="3">
    <source>
        <dbReference type="EMBL" id="PSR92104.1"/>
    </source>
</evidence>
<dbReference type="EMBL" id="KZ678410">
    <property type="protein sequence ID" value="PSR92104.1"/>
    <property type="molecule type" value="Genomic_DNA"/>
</dbReference>
<feature type="region of interest" description="Disordered" evidence="1">
    <location>
        <begin position="160"/>
        <end position="222"/>
    </location>
</feature>
<organism evidence="3 4">
    <name type="scientific">Coniella lustricola</name>
    <dbReference type="NCBI Taxonomy" id="2025994"/>
    <lineage>
        <taxon>Eukaryota</taxon>
        <taxon>Fungi</taxon>
        <taxon>Dikarya</taxon>
        <taxon>Ascomycota</taxon>
        <taxon>Pezizomycotina</taxon>
        <taxon>Sordariomycetes</taxon>
        <taxon>Sordariomycetidae</taxon>
        <taxon>Diaporthales</taxon>
        <taxon>Schizoparmaceae</taxon>
        <taxon>Coniella</taxon>
    </lineage>
</organism>
<keyword evidence="2" id="KW-0472">Membrane</keyword>
<feature type="region of interest" description="Disordered" evidence="1">
    <location>
        <begin position="80"/>
        <end position="117"/>
    </location>
</feature>
<protein>
    <submittedName>
        <fullName evidence="3">Uncharacterized protein</fullName>
    </submittedName>
</protein>
<evidence type="ECO:0000256" key="2">
    <source>
        <dbReference type="SAM" id="Phobius"/>
    </source>
</evidence>
<keyword evidence="4" id="KW-1185">Reference proteome</keyword>
<dbReference type="AlphaFoldDB" id="A0A2T3ACY5"/>
<evidence type="ECO:0000313" key="4">
    <source>
        <dbReference type="Proteomes" id="UP000241462"/>
    </source>
</evidence>
<feature type="transmembrane region" description="Helical" evidence="2">
    <location>
        <begin position="20"/>
        <end position="41"/>
    </location>
</feature>
<sequence length="222" mass="25029">MDPYPHPPLDLTLDHVRVIVLAAALFVLCGLPTVLILLAYATHRERNCWREAHKKLWQEKRQRERAEQAARYCLNIEHDKEDTSGSGKASSARKWSRRLRRDSSPPASPRGSSLDKDEPWRAKSVFQKLKDALMALRLNIIGHDEIDPLIATKMYHVPTSDKDASNEGGHPPSEAESLASSEGNGGLDARVARLRRAQRLLQRNQPMEGAGQYREVTVSRKV</sequence>
<proteinExistence type="predicted"/>
<dbReference type="Proteomes" id="UP000241462">
    <property type="component" value="Unassembled WGS sequence"/>
</dbReference>
<dbReference type="InParanoid" id="A0A2T3ACY5"/>
<gene>
    <name evidence="3" type="ORF">BD289DRAFT_481251</name>
</gene>